<evidence type="ECO:0000313" key="3">
    <source>
        <dbReference type="EMBL" id="GAA3710977.1"/>
    </source>
</evidence>
<dbReference type="SUPFAM" id="SSF46689">
    <property type="entry name" value="Homeodomain-like"/>
    <property type="match status" value="1"/>
</dbReference>
<gene>
    <name evidence="3" type="ORF">GCM10022204_32030</name>
</gene>
<proteinExistence type="predicted"/>
<dbReference type="PANTHER" id="PTHR35004:SF7">
    <property type="entry name" value="INTEGRASE PROTEIN"/>
    <property type="match status" value="1"/>
</dbReference>
<dbReference type="InterPro" id="IPR012337">
    <property type="entry name" value="RNaseH-like_sf"/>
</dbReference>
<organism evidence="3 4">
    <name type="scientific">Microlunatus aurantiacus</name>
    <dbReference type="NCBI Taxonomy" id="446786"/>
    <lineage>
        <taxon>Bacteria</taxon>
        <taxon>Bacillati</taxon>
        <taxon>Actinomycetota</taxon>
        <taxon>Actinomycetes</taxon>
        <taxon>Propionibacteriales</taxon>
        <taxon>Propionibacteriaceae</taxon>
        <taxon>Microlunatus</taxon>
    </lineage>
</organism>
<feature type="domain" description="Integrase catalytic" evidence="2">
    <location>
        <begin position="135"/>
        <end position="315"/>
    </location>
</feature>
<dbReference type="PANTHER" id="PTHR35004">
    <property type="entry name" value="TRANSPOSASE RV3428C-RELATED"/>
    <property type="match status" value="1"/>
</dbReference>
<protein>
    <submittedName>
        <fullName evidence="3">IS481 family transposase</fullName>
    </submittedName>
</protein>
<keyword evidence="4" id="KW-1185">Reference proteome</keyword>
<feature type="region of interest" description="Disordered" evidence="1">
    <location>
        <begin position="336"/>
        <end position="359"/>
    </location>
</feature>
<sequence>MALVVLSKVEQRLDAVRAVLAGASVTEVAATVGVSRVSVHAWLQRYLLEGVAGLADRSHRPRSSPQQVSDAVAVVVTEMRRTNPRWGAKRIRMELLKKPPPDLAIPSTATVNRILVRHGLVIPRRGKRPRDSYQRWERPGPMQLWQIDIVGGVWIVDPSTGVLREAKVVTGVDDHSRFCVIAAVVERATGRAVCLALAAALSRFGVPDEILTDNGKQFTDRFGKGGEVLFDRICRHNAITHRLTQPASPTTTGKIERFHLTLRRELLDDHEPFESPQAAQASIDVFVDQYNSDRPHQALDPDLPVSPADRFAPTPEQDRNLLPLWLPPTLTTTPTAAASGVADPPDTSTTATRPWTGGPVELDKVVPPSGNMQLAGRQFWLGPARSGQVVRFWADIDQIHLLIGGTRIKTVRSHLSVTDLAALAAAGAVSAGPSPLPPADPGGAVEVERVVSRGGTVSLGGQVLLAAEILGGRQVGIRIEPDTLMFYDLDTRELLRVRPNPLSHDKITRLRGTRPAGPPPRPSAEPIRVQRRASNTGVIMVCGQKVALGRIHQHHTVTVHVSDTTLAIEFDDGETRMIRRTTTTAVRNIKANRPRPVSTQVV</sequence>
<dbReference type="InterPro" id="IPR009057">
    <property type="entry name" value="Homeodomain-like_sf"/>
</dbReference>
<accession>A0ABP7DVT5</accession>
<dbReference type="Proteomes" id="UP001500051">
    <property type="component" value="Unassembled WGS sequence"/>
</dbReference>
<evidence type="ECO:0000259" key="2">
    <source>
        <dbReference type="PROSITE" id="PS50994"/>
    </source>
</evidence>
<evidence type="ECO:0000256" key="1">
    <source>
        <dbReference type="SAM" id="MobiDB-lite"/>
    </source>
</evidence>
<dbReference type="Pfam" id="PF13565">
    <property type="entry name" value="HTH_32"/>
    <property type="match status" value="1"/>
</dbReference>
<dbReference type="EMBL" id="BAAAYX010000013">
    <property type="protein sequence ID" value="GAA3710977.1"/>
    <property type="molecule type" value="Genomic_DNA"/>
</dbReference>
<dbReference type="NCBIfam" id="NF033577">
    <property type="entry name" value="transpos_IS481"/>
    <property type="match status" value="1"/>
</dbReference>
<evidence type="ECO:0000313" key="4">
    <source>
        <dbReference type="Proteomes" id="UP001500051"/>
    </source>
</evidence>
<name>A0ABP7DVT5_9ACTN</name>
<dbReference type="Gene3D" id="3.30.420.10">
    <property type="entry name" value="Ribonuclease H-like superfamily/Ribonuclease H"/>
    <property type="match status" value="1"/>
</dbReference>
<dbReference type="PROSITE" id="PS50994">
    <property type="entry name" value="INTEGRASE"/>
    <property type="match status" value="1"/>
</dbReference>
<dbReference type="InterPro" id="IPR036397">
    <property type="entry name" value="RNaseH_sf"/>
</dbReference>
<dbReference type="Pfam" id="PF00665">
    <property type="entry name" value="rve"/>
    <property type="match status" value="1"/>
</dbReference>
<feature type="region of interest" description="Disordered" evidence="1">
    <location>
        <begin position="505"/>
        <end position="526"/>
    </location>
</feature>
<dbReference type="RefSeq" id="WP_344813404.1">
    <property type="nucleotide sequence ID" value="NZ_BAAAYX010000013.1"/>
</dbReference>
<reference evidence="4" key="1">
    <citation type="journal article" date="2019" name="Int. J. Syst. Evol. Microbiol.">
        <title>The Global Catalogue of Microorganisms (GCM) 10K type strain sequencing project: providing services to taxonomists for standard genome sequencing and annotation.</title>
        <authorList>
            <consortium name="The Broad Institute Genomics Platform"/>
            <consortium name="The Broad Institute Genome Sequencing Center for Infectious Disease"/>
            <person name="Wu L."/>
            <person name="Ma J."/>
        </authorList>
    </citation>
    <scope>NUCLEOTIDE SEQUENCE [LARGE SCALE GENOMIC DNA]</scope>
    <source>
        <strain evidence="4">JCM 16548</strain>
    </source>
</reference>
<dbReference type="SUPFAM" id="SSF53098">
    <property type="entry name" value="Ribonuclease H-like"/>
    <property type="match status" value="1"/>
</dbReference>
<dbReference type="InterPro" id="IPR001584">
    <property type="entry name" value="Integrase_cat-core"/>
</dbReference>
<dbReference type="InterPro" id="IPR047656">
    <property type="entry name" value="IS481-like_transpos"/>
</dbReference>
<comment type="caution">
    <text evidence="3">The sequence shown here is derived from an EMBL/GenBank/DDBJ whole genome shotgun (WGS) entry which is preliminary data.</text>
</comment>